<dbReference type="RefSeq" id="WP_142894755.1">
    <property type="nucleotide sequence ID" value="NZ_ML660052.1"/>
</dbReference>
<accession>A0A545U235</accession>
<gene>
    <name evidence="2" type="ORF">FKG95_02705</name>
</gene>
<dbReference type="InterPro" id="IPR057929">
    <property type="entry name" value="RamC_N"/>
</dbReference>
<evidence type="ECO:0000313" key="2">
    <source>
        <dbReference type="EMBL" id="TQV83518.1"/>
    </source>
</evidence>
<dbReference type="OrthoDB" id="1492512at2"/>
<name>A0A545U235_9PROT</name>
<protein>
    <recommendedName>
        <fullName evidence="1">RamC N-terminal domain-containing protein</fullName>
    </recommendedName>
</protein>
<dbReference type="EMBL" id="VHSH01000001">
    <property type="protein sequence ID" value="TQV83518.1"/>
    <property type="molecule type" value="Genomic_DNA"/>
</dbReference>
<evidence type="ECO:0000313" key="3">
    <source>
        <dbReference type="Proteomes" id="UP000315252"/>
    </source>
</evidence>
<sequence length="198" mass="21970">MTKLMGVPDNQYSPGVGWRIWGFATQAMKRQGWKLHVFIGSKAQAQQTLNLAMPILRAKDVNHKFWASDDPILNDEDENQGKWFAIYPSSNVEALEVASELEQALQAGGVTPLNSELTGEIKVDKGYVYSRYGPYGHDAMITSEGTTAQDARGIKAHPGWVENIWLQYKALTQPGSRIAVTLPSDFMAEFPAARSRRG</sequence>
<organism evidence="2 3">
    <name type="scientific">Denitrobaculum tricleocarpae</name>
    <dbReference type="NCBI Taxonomy" id="2591009"/>
    <lineage>
        <taxon>Bacteria</taxon>
        <taxon>Pseudomonadati</taxon>
        <taxon>Pseudomonadota</taxon>
        <taxon>Alphaproteobacteria</taxon>
        <taxon>Rhodospirillales</taxon>
        <taxon>Rhodospirillaceae</taxon>
        <taxon>Denitrobaculum</taxon>
    </lineage>
</organism>
<keyword evidence="3" id="KW-1185">Reference proteome</keyword>
<dbReference type="Pfam" id="PF25816">
    <property type="entry name" value="RamC_N"/>
    <property type="match status" value="1"/>
</dbReference>
<feature type="domain" description="RamC N-terminal" evidence="1">
    <location>
        <begin position="17"/>
        <end position="148"/>
    </location>
</feature>
<dbReference type="AlphaFoldDB" id="A0A545U235"/>
<evidence type="ECO:0000259" key="1">
    <source>
        <dbReference type="Pfam" id="PF25816"/>
    </source>
</evidence>
<reference evidence="2 3" key="1">
    <citation type="submission" date="2019-06" db="EMBL/GenBank/DDBJ databases">
        <title>Whole genome sequence for Rhodospirillaceae sp. R148.</title>
        <authorList>
            <person name="Wang G."/>
        </authorList>
    </citation>
    <scope>NUCLEOTIDE SEQUENCE [LARGE SCALE GENOMIC DNA]</scope>
    <source>
        <strain evidence="2 3">R148</strain>
    </source>
</reference>
<proteinExistence type="predicted"/>
<comment type="caution">
    <text evidence="2">The sequence shown here is derived from an EMBL/GenBank/DDBJ whole genome shotgun (WGS) entry which is preliminary data.</text>
</comment>
<dbReference type="Proteomes" id="UP000315252">
    <property type="component" value="Unassembled WGS sequence"/>
</dbReference>